<dbReference type="InterPro" id="IPR011335">
    <property type="entry name" value="Restrct_endonuc-II-like"/>
</dbReference>
<dbReference type="InterPro" id="IPR012296">
    <property type="entry name" value="Nuclease_put_TT1808"/>
</dbReference>
<reference evidence="2" key="1">
    <citation type="submission" date="2020-10" db="EMBL/GenBank/DDBJ databases">
        <authorList>
            <person name="Castelo-Branco R."/>
            <person name="Eusebio N."/>
            <person name="Adriana R."/>
            <person name="Vieira A."/>
            <person name="Brugerolle De Fraissinette N."/>
            <person name="Rezende De Castro R."/>
            <person name="Schneider M.P."/>
            <person name="Vasconcelos V."/>
            <person name="Leao P.N."/>
        </authorList>
    </citation>
    <scope>NUCLEOTIDE SEQUENCE</scope>
    <source>
        <strain evidence="2">LEGE 12446</strain>
    </source>
</reference>
<keyword evidence="3" id="KW-1185">Reference proteome</keyword>
<accession>A0A8J7DFZ6</accession>
<dbReference type="EMBL" id="JADEXS010000108">
    <property type="protein sequence ID" value="MBE9022829.1"/>
    <property type="molecule type" value="Genomic_DNA"/>
</dbReference>
<dbReference type="SUPFAM" id="SSF52980">
    <property type="entry name" value="Restriction endonuclease-like"/>
    <property type="match status" value="1"/>
</dbReference>
<protein>
    <submittedName>
        <fullName evidence="2">Uma2 family endonuclease</fullName>
    </submittedName>
</protein>
<keyword evidence="2" id="KW-0378">Hydrolase</keyword>
<dbReference type="InterPro" id="IPR008538">
    <property type="entry name" value="Uma2"/>
</dbReference>
<dbReference type="Pfam" id="PF05685">
    <property type="entry name" value="Uma2"/>
    <property type="match status" value="1"/>
</dbReference>
<dbReference type="PANTHER" id="PTHR34107">
    <property type="entry name" value="SLL0198 PROTEIN-RELATED"/>
    <property type="match status" value="1"/>
</dbReference>
<feature type="domain" description="Putative restriction endonuclease" evidence="1">
    <location>
        <begin position="5"/>
        <end position="183"/>
    </location>
</feature>
<keyword evidence="2" id="KW-0540">Nuclease</keyword>
<comment type="caution">
    <text evidence="2">The sequence shown here is derived from an EMBL/GenBank/DDBJ whole genome shotgun (WGS) entry which is preliminary data.</text>
</comment>
<gene>
    <name evidence="2" type="ORF">IQ276_10415</name>
</gene>
<dbReference type="Proteomes" id="UP000622533">
    <property type="component" value="Unassembled WGS sequence"/>
</dbReference>
<dbReference type="AlphaFoldDB" id="A0A8J7DFZ6"/>
<proteinExistence type="predicted"/>
<dbReference type="CDD" id="cd06260">
    <property type="entry name" value="DUF820-like"/>
    <property type="match status" value="1"/>
</dbReference>
<sequence>MFTIPDLEQLQAEHPEWQMELVDGNILVMGPSDYESEEIGVEFARQLGNWVRPKRLGWVTGSSAGFILPTLETENGKEADNEKRNLRSPDVSFVRADRLKISKRDFVELVPDLMVEIKSKSDRIKPLVEKIQLFLQLGSTVGILIDPDKLTLTVYRLNQEPIVLQDNDKLTLPDLLPGWELVVSEIWPPVFE</sequence>
<organism evidence="2 3">
    <name type="scientific">Desmonostoc muscorum LEGE 12446</name>
    <dbReference type="NCBI Taxonomy" id="1828758"/>
    <lineage>
        <taxon>Bacteria</taxon>
        <taxon>Bacillati</taxon>
        <taxon>Cyanobacteriota</taxon>
        <taxon>Cyanophyceae</taxon>
        <taxon>Nostocales</taxon>
        <taxon>Nostocaceae</taxon>
        <taxon>Desmonostoc</taxon>
    </lineage>
</organism>
<evidence type="ECO:0000259" key="1">
    <source>
        <dbReference type="Pfam" id="PF05685"/>
    </source>
</evidence>
<evidence type="ECO:0000313" key="3">
    <source>
        <dbReference type="Proteomes" id="UP000622533"/>
    </source>
</evidence>
<dbReference type="Gene3D" id="3.90.1570.10">
    <property type="entry name" value="tt1808, chain A"/>
    <property type="match status" value="1"/>
</dbReference>
<dbReference type="RefSeq" id="WP_193915895.1">
    <property type="nucleotide sequence ID" value="NZ_JADEXS020000001.1"/>
</dbReference>
<dbReference type="GO" id="GO:0004519">
    <property type="term" value="F:endonuclease activity"/>
    <property type="evidence" value="ECO:0007669"/>
    <property type="project" value="UniProtKB-KW"/>
</dbReference>
<dbReference type="PANTHER" id="PTHR34107:SF7">
    <property type="entry name" value="SLR2092 PROTEIN"/>
    <property type="match status" value="1"/>
</dbReference>
<evidence type="ECO:0000313" key="2">
    <source>
        <dbReference type="EMBL" id="MBE9022829.1"/>
    </source>
</evidence>
<name>A0A8J7DFZ6_DESMC</name>
<keyword evidence="2" id="KW-0255">Endonuclease</keyword>